<reference evidence="1" key="1">
    <citation type="journal article" date="2014" name="Front. Microbiol.">
        <title>High frequency of phylogenetically diverse reductive dehalogenase-homologous genes in deep subseafloor sedimentary metagenomes.</title>
        <authorList>
            <person name="Kawai M."/>
            <person name="Futagami T."/>
            <person name="Toyoda A."/>
            <person name="Takaki Y."/>
            <person name="Nishi S."/>
            <person name="Hori S."/>
            <person name="Arai W."/>
            <person name="Tsubouchi T."/>
            <person name="Morono Y."/>
            <person name="Uchiyama I."/>
            <person name="Ito T."/>
            <person name="Fujiyama A."/>
            <person name="Inagaki F."/>
            <person name="Takami H."/>
        </authorList>
    </citation>
    <scope>NUCLEOTIDE SEQUENCE</scope>
    <source>
        <strain evidence="1">Expedition CK06-06</strain>
    </source>
</reference>
<comment type="caution">
    <text evidence="1">The sequence shown here is derived from an EMBL/GenBank/DDBJ whole genome shotgun (WGS) entry which is preliminary data.</text>
</comment>
<dbReference type="AlphaFoldDB" id="X0WA46"/>
<accession>X0WA46</accession>
<gene>
    <name evidence="1" type="ORF">S01H1_50216</name>
</gene>
<proteinExistence type="predicted"/>
<organism evidence="1">
    <name type="scientific">marine sediment metagenome</name>
    <dbReference type="NCBI Taxonomy" id="412755"/>
    <lineage>
        <taxon>unclassified sequences</taxon>
        <taxon>metagenomes</taxon>
        <taxon>ecological metagenomes</taxon>
    </lineage>
</organism>
<protein>
    <submittedName>
        <fullName evidence="1">Uncharacterized protein</fullName>
    </submittedName>
</protein>
<evidence type="ECO:0000313" key="1">
    <source>
        <dbReference type="EMBL" id="GAG27505.1"/>
    </source>
</evidence>
<dbReference type="EMBL" id="BARS01032349">
    <property type="protein sequence ID" value="GAG27505.1"/>
    <property type="molecule type" value="Genomic_DNA"/>
</dbReference>
<feature type="non-terminal residue" evidence="1">
    <location>
        <position position="177"/>
    </location>
</feature>
<sequence>MPTTTSSVSTQHPAYVAINPDWIKVRDFAAGPRAVKSKRTTYLPATSGMRQKGFGSTSGQTEGDALYSSYLTRAVVPELIKPAVNALVGVMHREAAEIQLPKVMEPLRANATLEGESLLTLLRRINTEQVEVGRIGLLIDVPIGNAGVLPYIVTYDAENIINWDCSRRPDGRERPDF</sequence>
<name>X0WA46_9ZZZZ</name>